<evidence type="ECO:0000256" key="5">
    <source>
        <dbReference type="ARBA" id="ARBA00022679"/>
    </source>
</evidence>
<dbReference type="Proteomes" id="UP000827724">
    <property type="component" value="Unassembled WGS sequence"/>
</dbReference>
<comment type="similarity">
    <text evidence="9">Belongs to the glutamate 5-kinase family.</text>
</comment>
<keyword evidence="3" id="KW-0028">Amino-acid biosynthesis</keyword>
<dbReference type="HAMAP" id="MF_00456">
    <property type="entry name" value="ProB"/>
    <property type="match status" value="1"/>
</dbReference>
<dbReference type="GO" id="GO:0004349">
    <property type="term" value="F:glutamate 5-kinase activity"/>
    <property type="evidence" value="ECO:0007669"/>
    <property type="project" value="InterPro"/>
</dbReference>
<keyword evidence="6" id="KW-0547">Nucleotide-binding</keyword>
<dbReference type="InterPro" id="IPR019797">
    <property type="entry name" value="Glutamate_5-kinase_CS"/>
</dbReference>
<protein>
    <recommendedName>
        <fullName evidence="10">PUA domain-containing protein</fullName>
    </recommendedName>
</protein>
<dbReference type="Gene3D" id="3.40.1160.10">
    <property type="entry name" value="Acetylglutamate kinase-like"/>
    <property type="match status" value="2"/>
</dbReference>
<gene>
    <name evidence="11" type="ORF">Trco_000371</name>
</gene>
<dbReference type="EMBL" id="JAIWOZ010000001">
    <property type="protein sequence ID" value="KAH6610351.1"/>
    <property type="molecule type" value="Genomic_DNA"/>
</dbReference>
<dbReference type="InterPro" id="IPR001048">
    <property type="entry name" value="Asp/Glu/Uridylate_kinase"/>
</dbReference>
<evidence type="ECO:0000256" key="3">
    <source>
        <dbReference type="ARBA" id="ARBA00022605"/>
    </source>
</evidence>
<feature type="domain" description="PUA" evidence="10">
    <location>
        <begin position="311"/>
        <end position="408"/>
    </location>
</feature>
<dbReference type="AlphaFoldDB" id="A0A9P8QS66"/>
<dbReference type="InterPro" id="IPR015947">
    <property type="entry name" value="PUA-like_sf"/>
</dbReference>
<evidence type="ECO:0000256" key="8">
    <source>
        <dbReference type="ARBA" id="ARBA00022840"/>
    </source>
</evidence>
<dbReference type="GO" id="GO:1901607">
    <property type="term" value="P:alpha-amino acid biosynthetic process"/>
    <property type="evidence" value="ECO:0007669"/>
    <property type="project" value="UniProtKB-ARBA"/>
</dbReference>
<evidence type="ECO:0000313" key="12">
    <source>
        <dbReference type="Proteomes" id="UP000827724"/>
    </source>
</evidence>
<evidence type="ECO:0000313" key="11">
    <source>
        <dbReference type="EMBL" id="KAH6610351.1"/>
    </source>
</evidence>
<dbReference type="InterPro" id="IPR041739">
    <property type="entry name" value="G5K_ProB"/>
</dbReference>
<dbReference type="InterPro" id="IPR036393">
    <property type="entry name" value="AceGlu_kinase-like_sf"/>
</dbReference>
<dbReference type="PROSITE" id="PS00902">
    <property type="entry name" value="GLUTAMATE_5_KINASE"/>
    <property type="match status" value="1"/>
</dbReference>
<dbReference type="PANTHER" id="PTHR43654">
    <property type="entry name" value="GLUTAMATE 5-KINASE"/>
    <property type="match status" value="1"/>
</dbReference>
<dbReference type="GO" id="GO:0005829">
    <property type="term" value="C:cytosol"/>
    <property type="evidence" value="ECO:0007669"/>
    <property type="project" value="TreeGrafter"/>
</dbReference>
<evidence type="ECO:0000256" key="2">
    <source>
        <dbReference type="ARBA" id="ARBA00022490"/>
    </source>
</evidence>
<dbReference type="Gene3D" id="2.30.130.10">
    <property type="entry name" value="PUA domain"/>
    <property type="match status" value="1"/>
</dbReference>
<dbReference type="GO" id="GO:0005524">
    <property type="term" value="F:ATP binding"/>
    <property type="evidence" value="ECO:0007669"/>
    <property type="project" value="UniProtKB-KW"/>
</dbReference>
<name>A0A9P8QS66_9HYPO</name>
<dbReference type="PROSITE" id="PS50890">
    <property type="entry name" value="PUA"/>
    <property type="match status" value="1"/>
</dbReference>
<evidence type="ECO:0000256" key="1">
    <source>
        <dbReference type="ARBA" id="ARBA00004496"/>
    </source>
</evidence>
<evidence type="ECO:0000256" key="4">
    <source>
        <dbReference type="ARBA" id="ARBA00022650"/>
    </source>
</evidence>
<dbReference type="PANTHER" id="PTHR43654:SF3">
    <property type="entry name" value="GLUTAMATE 5-KINASE"/>
    <property type="match status" value="1"/>
</dbReference>
<dbReference type="FunFam" id="2.30.130.10:FF:000008">
    <property type="entry name" value="Glutamate 5-kinase"/>
    <property type="match status" value="1"/>
</dbReference>
<dbReference type="SMART" id="SM00359">
    <property type="entry name" value="PUA"/>
    <property type="match status" value="1"/>
</dbReference>
<dbReference type="SUPFAM" id="SSF88697">
    <property type="entry name" value="PUA domain-like"/>
    <property type="match status" value="1"/>
</dbReference>
<dbReference type="PRINTS" id="PR00474">
    <property type="entry name" value="GLU5KINASE"/>
</dbReference>
<dbReference type="InterPro" id="IPR036974">
    <property type="entry name" value="PUA_sf"/>
</dbReference>
<organism evidence="11 12">
    <name type="scientific">Trichoderma cornu-damae</name>
    <dbReference type="NCBI Taxonomy" id="654480"/>
    <lineage>
        <taxon>Eukaryota</taxon>
        <taxon>Fungi</taxon>
        <taxon>Dikarya</taxon>
        <taxon>Ascomycota</taxon>
        <taxon>Pezizomycotina</taxon>
        <taxon>Sordariomycetes</taxon>
        <taxon>Hypocreomycetidae</taxon>
        <taxon>Hypocreales</taxon>
        <taxon>Hypocreaceae</taxon>
        <taxon>Trichoderma</taxon>
    </lineage>
</organism>
<reference evidence="11" key="1">
    <citation type="submission" date="2021-08" db="EMBL/GenBank/DDBJ databases">
        <title>Chromosome-Level Trichoderma cornu-damae using Hi-C Data.</title>
        <authorList>
            <person name="Kim C.S."/>
        </authorList>
    </citation>
    <scope>NUCLEOTIDE SEQUENCE</scope>
    <source>
        <strain evidence="11">KA19-0412C</strain>
    </source>
</reference>
<keyword evidence="7" id="KW-0418">Kinase</keyword>
<dbReference type="CDD" id="cd04242">
    <property type="entry name" value="AAK_G5K_ProB"/>
    <property type="match status" value="1"/>
</dbReference>
<keyword evidence="5" id="KW-0808">Transferase</keyword>
<dbReference type="InterPro" id="IPR005715">
    <property type="entry name" value="Glu_5kinase/COase_Synthase"/>
</dbReference>
<dbReference type="FunFam" id="3.40.1160.10:FF:000020">
    <property type="entry name" value="Glutamate 5-kinase"/>
    <property type="match status" value="1"/>
</dbReference>
<dbReference type="OrthoDB" id="409889at2759"/>
<comment type="caution">
    <text evidence="11">The sequence shown here is derived from an EMBL/GenBank/DDBJ whole genome shotgun (WGS) entry which is preliminary data.</text>
</comment>
<dbReference type="NCBIfam" id="TIGR01027">
    <property type="entry name" value="proB"/>
    <property type="match status" value="1"/>
</dbReference>
<dbReference type="InterPro" id="IPR001057">
    <property type="entry name" value="Glu/AcGlu_kinase"/>
</dbReference>
<dbReference type="Pfam" id="PF01472">
    <property type="entry name" value="PUA"/>
    <property type="match status" value="1"/>
</dbReference>
<dbReference type="GO" id="GO:0003723">
    <property type="term" value="F:RNA binding"/>
    <property type="evidence" value="ECO:0007669"/>
    <property type="project" value="InterPro"/>
</dbReference>
<accession>A0A9P8QS66</accession>
<keyword evidence="4" id="KW-0641">Proline biosynthesis</keyword>
<dbReference type="InterPro" id="IPR002478">
    <property type="entry name" value="PUA"/>
</dbReference>
<proteinExistence type="inferred from homology"/>
<keyword evidence="8" id="KW-0067">ATP-binding</keyword>
<keyword evidence="12" id="KW-1185">Reference proteome</keyword>
<keyword evidence="2" id="KW-0963">Cytoplasm</keyword>
<dbReference type="CDD" id="cd21157">
    <property type="entry name" value="PUA_G5K"/>
    <property type="match status" value="1"/>
</dbReference>
<dbReference type="PIRSF" id="PIRSF000729">
    <property type="entry name" value="GK"/>
    <property type="match status" value="1"/>
</dbReference>
<comment type="subcellular location">
    <subcellularLocation>
        <location evidence="1">Cytoplasm</location>
    </subcellularLocation>
</comment>
<evidence type="ECO:0000256" key="7">
    <source>
        <dbReference type="ARBA" id="ARBA00022777"/>
    </source>
</evidence>
<evidence type="ECO:0000256" key="9">
    <source>
        <dbReference type="ARBA" id="ARBA00061601"/>
    </source>
</evidence>
<dbReference type="InterPro" id="IPR011529">
    <property type="entry name" value="Glu_5kinase"/>
</dbReference>
<dbReference type="Pfam" id="PF00696">
    <property type="entry name" value="AA_kinase"/>
    <property type="match status" value="1"/>
</dbReference>
<evidence type="ECO:0000259" key="10">
    <source>
        <dbReference type="SMART" id="SM00359"/>
    </source>
</evidence>
<sequence length="430" mass="46665">MRRPKPLTVVIKLGTSSIVDENTHEPLLPILTLIVDTAVKLRKDGHRVVIVSSGAIGVGLRRMDVAKRPKHLAQLQARLPESRSTIGQCRLISLWDSLFAHLAQPVAQILLTRNDIADRTRYLNAQSTFNELLDMGVIPIVNENDTLAVSEIKFGDNDTLSAITSAMIHADLLFLMTDVDCLYDKNPRSNPDAKPIEIVEDISALEADVSSAGSALGTGGMSTKIIAARLGTSAGVTTIITRSSNPGNILSIVRYLHQPSKSASSVSLNLSAASESAEAMPAPPLHTRFLPSNDPIRDRHFWLLHTPNPHGTLYIDEGAHKALLTKAGLLPVGVVDVEGNFAQQEVVRLIVVNRRSTPGPDGKRWEGMGLEVGRALVNYAAPEIARVMGHQSTEIRGILGYADSEYVAHRSHIGLFRGESRSATPTRELR</sequence>
<dbReference type="SUPFAM" id="SSF53633">
    <property type="entry name" value="Carbamate kinase-like"/>
    <property type="match status" value="1"/>
</dbReference>
<evidence type="ECO:0000256" key="6">
    <source>
        <dbReference type="ARBA" id="ARBA00022741"/>
    </source>
</evidence>